<dbReference type="AlphaFoldDB" id="U5EDI5"/>
<evidence type="ECO:0000313" key="1">
    <source>
        <dbReference type="EMBL" id="JAB55126.1"/>
    </source>
</evidence>
<dbReference type="GO" id="GO:0048598">
    <property type="term" value="P:embryonic morphogenesis"/>
    <property type="evidence" value="ECO:0007669"/>
    <property type="project" value="InterPro"/>
</dbReference>
<organism evidence="1">
    <name type="scientific">Corethrella appendiculata</name>
    <dbReference type="NCBI Taxonomy" id="1370023"/>
    <lineage>
        <taxon>Eukaryota</taxon>
        <taxon>Metazoa</taxon>
        <taxon>Ecdysozoa</taxon>
        <taxon>Arthropoda</taxon>
        <taxon>Hexapoda</taxon>
        <taxon>Insecta</taxon>
        <taxon>Pterygota</taxon>
        <taxon>Neoptera</taxon>
        <taxon>Endopterygota</taxon>
        <taxon>Diptera</taxon>
        <taxon>Nematocera</taxon>
        <taxon>Culicoidea</taxon>
        <taxon>Chaoboridae</taxon>
        <taxon>Corethrella</taxon>
    </lineage>
</organism>
<dbReference type="EMBL" id="GANO01004745">
    <property type="protein sequence ID" value="JAB55126.1"/>
    <property type="molecule type" value="mRNA"/>
</dbReference>
<name>U5EDI5_9DIPT</name>
<sequence length="169" mass="19610">MDLQHPHLLTREQFIQILIERNLNIPNVECMSRDELLILFKKYIMPLPRRPDKNSKNEDNAQIIDNDPLQNRLAIESHCQANKSKHNRITFESDNIKNVSYGVKRIKLNHNGCELSTATSSSINLKPTITMETTTTLPVTKSISLKRQVDQDIVMKDINPKKRQKIIWP</sequence>
<dbReference type="Pfam" id="PF15323">
    <property type="entry name" value="Ashwin"/>
    <property type="match status" value="1"/>
</dbReference>
<proteinExistence type="evidence at transcript level"/>
<dbReference type="GO" id="GO:0072669">
    <property type="term" value="C:tRNA-splicing ligase complex"/>
    <property type="evidence" value="ECO:0007669"/>
    <property type="project" value="InterPro"/>
</dbReference>
<accession>U5EDI5</accession>
<dbReference type="InterPro" id="IPR024887">
    <property type="entry name" value="Ashwin"/>
</dbReference>
<reference evidence="1" key="1">
    <citation type="journal article" date="2014" name="Insect Biochem. Mol. Biol.">
        <title>An insight into the sialome of the frog biting fly, Corethrella appendiculata.</title>
        <authorList>
            <person name="Ribeiro J.M.C."/>
            <person name="Chagas A.C."/>
            <person name="Pham V.M."/>
            <person name="Lounibos L.P."/>
            <person name="Calvo E."/>
        </authorList>
    </citation>
    <scope>NUCLEOTIDE SEQUENCE</scope>
    <source>
        <tissue evidence="1">Salivary glands</tissue>
    </source>
</reference>
<protein>
    <submittedName>
        <fullName evidence="1">Protein aael aael007744 aedes aegypti</fullName>
    </submittedName>
</protein>